<feature type="domain" description="F-box" evidence="1">
    <location>
        <begin position="5"/>
        <end position="40"/>
    </location>
</feature>
<name>B4LC56_DROVI</name>
<dbReference type="SUPFAM" id="SSF81383">
    <property type="entry name" value="F-box domain"/>
    <property type="match status" value="1"/>
</dbReference>
<dbReference type="InterPro" id="IPR001810">
    <property type="entry name" value="F-box_dom"/>
</dbReference>
<dbReference type="KEGG" id="dvi:6624654"/>
<reference evidence="2 3" key="1">
    <citation type="journal article" date="2007" name="Nature">
        <title>Evolution of genes and genomes on the Drosophila phylogeny.</title>
        <authorList>
            <consortium name="Drosophila 12 Genomes Consortium"/>
            <person name="Clark A.G."/>
            <person name="Eisen M.B."/>
            <person name="Smith D.R."/>
            <person name="Bergman C.M."/>
            <person name="Oliver B."/>
            <person name="Markow T.A."/>
            <person name="Kaufman T.C."/>
            <person name="Kellis M."/>
            <person name="Gelbart W."/>
            <person name="Iyer V.N."/>
            <person name="Pollard D.A."/>
            <person name="Sackton T.B."/>
            <person name="Larracuente A.M."/>
            <person name="Singh N.D."/>
            <person name="Abad J.P."/>
            <person name="Abt D.N."/>
            <person name="Adryan B."/>
            <person name="Aguade M."/>
            <person name="Akashi H."/>
            <person name="Anderson W.W."/>
            <person name="Aquadro C.F."/>
            <person name="Ardell D.H."/>
            <person name="Arguello R."/>
            <person name="Artieri C.G."/>
            <person name="Barbash D.A."/>
            <person name="Barker D."/>
            <person name="Barsanti P."/>
            <person name="Batterham P."/>
            <person name="Batzoglou S."/>
            <person name="Begun D."/>
            <person name="Bhutkar A."/>
            <person name="Blanco E."/>
            <person name="Bosak S.A."/>
            <person name="Bradley R.K."/>
            <person name="Brand A.D."/>
            <person name="Brent M.R."/>
            <person name="Brooks A.N."/>
            <person name="Brown R.H."/>
            <person name="Butlin R.K."/>
            <person name="Caggese C."/>
            <person name="Calvi B.R."/>
            <person name="Bernardo de Carvalho A."/>
            <person name="Caspi A."/>
            <person name="Castrezana S."/>
            <person name="Celniker S.E."/>
            <person name="Chang J.L."/>
            <person name="Chapple C."/>
            <person name="Chatterji S."/>
            <person name="Chinwalla A."/>
            <person name="Civetta A."/>
            <person name="Clifton S.W."/>
            <person name="Comeron J.M."/>
            <person name="Costello J.C."/>
            <person name="Coyne J.A."/>
            <person name="Daub J."/>
            <person name="David R.G."/>
            <person name="Delcher A.L."/>
            <person name="Delehaunty K."/>
            <person name="Do C.B."/>
            <person name="Ebling H."/>
            <person name="Edwards K."/>
            <person name="Eickbush T."/>
            <person name="Evans J.D."/>
            <person name="Filipski A."/>
            <person name="Findeiss S."/>
            <person name="Freyhult E."/>
            <person name="Fulton L."/>
            <person name="Fulton R."/>
            <person name="Garcia A.C."/>
            <person name="Gardiner A."/>
            <person name="Garfield D.A."/>
            <person name="Garvin B.E."/>
            <person name="Gibson G."/>
            <person name="Gilbert D."/>
            <person name="Gnerre S."/>
            <person name="Godfrey J."/>
            <person name="Good R."/>
            <person name="Gotea V."/>
            <person name="Gravely B."/>
            <person name="Greenberg A.J."/>
            <person name="Griffiths-Jones S."/>
            <person name="Gross S."/>
            <person name="Guigo R."/>
            <person name="Gustafson E.A."/>
            <person name="Haerty W."/>
            <person name="Hahn M.W."/>
            <person name="Halligan D.L."/>
            <person name="Halpern A.L."/>
            <person name="Halter G.M."/>
            <person name="Han M.V."/>
            <person name="Heger A."/>
            <person name="Hillier L."/>
            <person name="Hinrichs A.S."/>
            <person name="Holmes I."/>
            <person name="Hoskins R.A."/>
            <person name="Hubisz M.J."/>
            <person name="Hultmark D."/>
            <person name="Huntley M.A."/>
            <person name="Jaffe D.B."/>
            <person name="Jagadeeshan S."/>
            <person name="Jeck W.R."/>
            <person name="Johnson J."/>
            <person name="Jones C.D."/>
            <person name="Jordan W.C."/>
            <person name="Karpen G.H."/>
            <person name="Kataoka E."/>
            <person name="Keightley P.D."/>
            <person name="Kheradpour P."/>
            <person name="Kirkness E.F."/>
            <person name="Koerich L.B."/>
            <person name="Kristiansen K."/>
            <person name="Kudrna D."/>
            <person name="Kulathinal R.J."/>
            <person name="Kumar S."/>
            <person name="Kwok R."/>
            <person name="Lander E."/>
            <person name="Langley C.H."/>
            <person name="Lapoint R."/>
            <person name="Lazzaro B.P."/>
            <person name="Lee S.J."/>
            <person name="Levesque L."/>
            <person name="Li R."/>
            <person name="Lin C.F."/>
            <person name="Lin M.F."/>
            <person name="Lindblad-Toh K."/>
            <person name="Llopart A."/>
            <person name="Long M."/>
            <person name="Low L."/>
            <person name="Lozovsky E."/>
            <person name="Lu J."/>
            <person name="Luo M."/>
            <person name="Machado C.A."/>
            <person name="Makalowski W."/>
            <person name="Marzo M."/>
            <person name="Matsuda M."/>
            <person name="Matzkin L."/>
            <person name="McAllister B."/>
            <person name="McBride C.S."/>
            <person name="McKernan B."/>
            <person name="McKernan K."/>
            <person name="Mendez-Lago M."/>
            <person name="Minx P."/>
            <person name="Mollenhauer M.U."/>
            <person name="Montooth K."/>
            <person name="Mount S.M."/>
            <person name="Mu X."/>
            <person name="Myers E."/>
            <person name="Negre B."/>
            <person name="Newfeld S."/>
            <person name="Nielsen R."/>
            <person name="Noor M.A."/>
            <person name="O'Grady P."/>
            <person name="Pachter L."/>
            <person name="Papaceit M."/>
            <person name="Parisi M.J."/>
            <person name="Parisi M."/>
            <person name="Parts L."/>
            <person name="Pedersen J.S."/>
            <person name="Pesole G."/>
            <person name="Phillippy A.M."/>
            <person name="Ponting C.P."/>
            <person name="Pop M."/>
            <person name="Porcelli D."/>
            <person name="Powell J.R."/>
            <person name="Prohaska S."/>
            <person name="Pruitt K."/>
            <person name="Puig M."/>
            <person name="Quesneville H."/>
            <person name="Ram K.R."/>
            <person name="Rand D."/>
            <person name="Rasmussen M.D."/>
            <person name="Reed L.K."/>
            <person name="Reenan R."/>
            <person name="Reily A."/>
            <person name="Remington K.A."/>
            <person name="Rieger T.T."/>
            <person name="Ritchie M.G."/>
            <person name="Robin C."/>
            <person name="Rogers Y.H."/>
            <person name="Rohde C."/>
            <person name="Rozas J."/>
            <person name="Rubenfield M.J."/>
            <person name="Ruiz A."/>
            <person name="Russo S."/>
            <person name="Salzberg S.L."/>
            <person name="Sanchez-Gracia A."/>
            <person name="Saranga D.J."/>
            <person name="Sato H."/>
            <person name="Schaeffer S.W."/>
            <person name="Schatz M.C."/>
            <person name="Schlenke T."/>
            <person name="Schwartz R."/>
            <person name="Segarra C."/>
            <person name="Singh R.S."/>
            <person name="Sirot L."/>
            <person name="Sirota M."/>
            <person name="Sisneros N.B."/>
            <person name="Smith C.D."/>
            <person name="Smith T.F."/>
            <person name="Spieth J."/>
            <person name="Stage D.E."/>
            <person name="Stark A."/>
            <person name="Stephan W."/>
            <person name="Strausberg R.L."/>
            <person name="Strempel S."/>
            <person name="Sturgill D."/>
            <person name="Sutton G."/>
            <person name="Sutton G.G."/>
            <person name="Tao W."/>
            <person name="Teichmann S."/>
            <person name="Tobari Y.N."/>
            <person name="Tomimura Y."/>
            <person name="Tsolas J.M."/>
            <person name="Valente V.L."/>
            <person name="Venter E."/>
            <person name="Venter J.C."/>
            <person name="Vicario S."/>
            <person name="Vieira F.G."/>
            <person name="Vilella A.J."/>
            <person name="Villasante A."/>
            <person name="Walenz B."/>
            <person name="Wang J."/>
            <person name="Wasserman M."/>
            <person name="Watts T."/>
            <person name="Wilson D."/>
            <person name="Wilson R.K."/>
            <person name="Wing R.A."/>
            <person name="Wolfner M.F."/>
            <person name="Wong A."/>
            <person name="Wong G.K."/>
            <person name="Wu C.I."/>
            <person name="Wu G."/>
            <person name="Yamamoto D."/>
            <person name="Yang H.P."/>
            <person name="Yang S.P."/>
            <person name="Yorke J.A."/>
            <person name="Yoshida K."/>
            <person name="Zdobnov E."/>
            <person name="Zhang P."/>
            <person name="Zhang Y."/>
            <person name="Zimin A.V."/>
            <person name="Baldwin J."/>
            <person name="Abdouelleil A."/>
            <person name="Abdulkadir J."/>
            <person name="Abebe A."/>
            <person name="Abera B."/>
            <person name="Abreu J."/>
            <person name="Acer S.C."/>
            <person name="Aftuck L."/>
            <person name="Alexander A."/>
            <person name="An P."/>
            <person name="Anderson E."/>
            <person name="Anderson S."/>
            <person name="Arachi H."/>
            <person name="Azer M."/>
            <person name="Bachantsang P."/>
            <person name="Barry A."/>
            <person name="Bayul T."/>
            <person name="Berlin A."/>
            <person name="Bessette D."/>
            <person name="Bloom T."/>
            <person name="Blye J."/>
            <person name="Boguslavskiy L."/>
            <person name="Bonnet C."/>
            <person name="Boukhgalter B."/>
            <person name="Bourzgui I."/>
            <person name="Brown A."/>
            <person name="Cahill P."/>
            <person name="Channer S."/>
            <person name="Cheshatsang Y."/>
            <person name="Chuda L."/>
            <person name="Citroen M."/>
            <person name="Collymore A."/>
            <person name="Cooke P."/>
            <person name="Costello M."/>
            <person name="D'Aco K."/>
            <person name="Daza R."/>
            <person name="De Haan G."/>
            <person name="DeGray S."/>
            <person name="DeMaso C."/>
            <person name="Dhargay N."/>
            <person name="Dooley K."/>
            <person name="Dooley E."/>
            <person name="Doricent M."/>
            <person name="Dorje P."/>
            <person name="Dorjee K."/>
            <person name="Dupes A."/>
            <person name="Elong R."/>
            <person name="Falk J."/>
            <person name="Farina A."/>
            <person name="Faro S."/>
            <person name="Ferguson D."/>
            <person name="Fisher S."/>
            <person name="Foley C.D."/>
            <person name="Franke A."/>
            <person name="Friedrich D."/>
            <person name="Gadbois L."/>
            <person name="Gearin G."/>
            <person name="Gearin C.R."/>
            <person name="Giannoukos G."/>
            <person name="Goode T."/>
            <person name="Graham J."/>
            <person name="Grandbois E."/>
            <person name="Grewal S."/>
            <person name="Gyaltsen K."/>
            <person name="Hafez N."/>
            <person name="Hagos B."/>
            <person name="Hall J."/>
            <person name="Henson C."/>
            <person name="Hollinger A."/>
            <person name="Honan T."/>
            <person name="Huard M.D."/>
            <person name="Hughes L."/>
            <person name="Hurhula B."/>
            <person name="Husby M.E."/>
            <person name="Kamat A."/>
            <person name="Kanga B."/>
            <person name="Kashin S."/>
            <person name="Khazanovich D."/>
            <person name="Kisner P."/>
            <person name="Lance K."/>
            <person name="Lara M."/>
            <person name="Lee W."/>
            <person name="Lennon N."/>
            <person name="Letendre F."/>
            <person name="LeVine R."/>
            <person name="Lipovsky A."/>
            <person name="Liu X."/>
            <person name="Liu J."/>
            <person name="Liu S."/>
            <person name="Lokyitsang T."/>
            <person name="Lokyitsang Y."/>
            <person name="Lubonja R."/>
            <person name="Lui A."/>
            <person name="MacDonald P."/>
            <person name="Magnisalis V."/>
            <person name="Maru K."/>
            <person name="Matthews C."/>
            <person name="McCusker W."/>
            <person name="McDonough S."/>
            <person name="Mehta T."/>
            <person name="Meldrim J."/>
            <person name="Meneus L."/>
            <person name="Mihai O."/>
            <person name="Mihalev A."/>
            <person name="Mihova T."/>
            <person name="Mittelman R."/>
            <person name="Mlenga V."/>
            <person name="Montmayeur A."/>
            <person name="Mulrain L."/>
            <person name="Navidi A."/>
            <person name="Naylor J."/>
            <person name="Negash T."/>
            <person name="Nguyen T."/>
            <person name="Nguyen N."/>
            <person name="Nicol R."/>
            <person name="Norbu C."/>
            <person name="Norbu N."/>
            <person name="Novod N."/>
            <person name="O'Neill B."/>
            <person name="Osman S."/>
            <person name="Markiewicz E."/>
            <person name="Oyono O.L."/>
            <person name="Patti C."/>
            <person name="Phunkhang P."/>
            <person name="Pierre F."/>
            <person name="Priest M."/>
            <person name="Raghuraman S."/>
            <person name="Rege F."/>
            <person name="Reyes R."/>
            <person name="Rise C."/>
            <person name="Rogov P."/>
            <person name="Ross K."/>
            <person name="Ryan E."/>
            <person name="Settipalli S."/>
            <person name="Shea T."/>
            <person name="Sherpa N."/>
            <person name="Shi L."/>
            <person name="Shih D."/>
            <person name="Sparrow T."/>
            <person name="Spaulding J."/>
            <person name="Stalker J."/>
            <person name="Stange-Thomann N."/>
            <person name="Stavropoulos S."/>
            <person name="Stone C."/>
            <person name="Strader C."/>
            <person name="Tesfaye S."/>
            <person name="Thomson T."/>
            <person name="Thoulutsang Y."/>
            <person name="Thoulutsang D."/>
            <person name="Topham K."/>
            <person name="Topping I."/>
            <person name="Tsamla T."/>
            <person name="Vassiliev H."/>
            <person name="Vo A."/>
            <person name="Wangchuk T."/>
            <person name="Wangdi T."/>
            <person name="Weiand M."/>
            <person name="Wilkinson J."/>
            <person name="Wilson A."/>
            <person name="Yadav S."/>
            <person name="Young G."/>
            <person name="Yu Q."/>
            <person name="Zembek L."/>
            <person name="Zhong D."/>
            <person name="Zimmer A."/>
            <person name="Zwirko Z."/>
            <person name="Jaffe D.B."/>
            <person name="Alvarez P."/>
            <person name="Brockman W."/>
            <person name="Butler J."/>
            <person name="Chin C."/>
            <person name="Gnerre S."/>
            <person name="Grabherr M."/>
            <person name="Kleber M."/>
            <person name="Mauceli E."/>
            <person name="MacCallum I."/>
        </authorList>
    </citation>
    <scope>NUCLEOTIDE SEQUENCE [LARGE SCALE GENOMIC DNA]</scope>
    <source>
        <strain evidence="3">Tucson 15010-1051.87</strain>
    </source>
</reference>
<evidence type="ECO:0000259" key="1">
    <source>
        <dbReference type="Pfam" id="PF00646"/>
    </source>
</evidence>
<evidence type="ECO:0000313" key="2">
    <source>
        <dbReference type="EMBL" id="EDW70884.2"/>
    </source>
</evidence>
<dbReference type="OrthoDB" id="7809892at2759"/>
<dbReference type="Pfam" id="PF00646">
    <property type="entry name" value="F-box"/>
    <property type="match status" value="1"/>
</dbReference>
<evidence type="ECO:0000313" key="3">
    <source>
        <dbReference type="Proteomes" id="UP000008792"/>
    </source>
</evidence>
<dbReference type="Gene3D" id="3.80.10.10">
    <property type="entry name" value="Ribonuclease Inhibitor"/>
    <property type="match status" value="1"/>
</dbReference>
<proteinExistence type="predicted"/>
<dbReference type="SUPFAM" id="SSF52047">
    <property type="entry name" value="RNI-like"/>
    <property type="match status" value="1"/>
</dbReference>
<gene>
    <name evidence="2" type="primary">Dvir\GJ11299</name>
    <name evidence="2" type="ORF">Dvir_GJ11299</name>
</gene>
<dbReference type="InterPro" id="IPR032675">
    <property type="entry name" value="LRR_dom_sf"/>
</dbReference>
<dbReference type="Proteomes" id="UP000008792">
    <property type="component" value="Unassembled WGS sequence"/>
</dbReference>
<protein>
    <recommendedName>
        <fullName evidence="1">F-box domain-containing protein</fullName>
    </recommendedName>
</protein>
<sequence>MRTHILDLNDDCIACVLKYLPIENHMSFAGVCTRFRHVWLGYRNCLYRQLELGESSARGLKQELLLLRQISRHVKRIVINFNRKFDWCGTLLTEIIGILKKLTALERAILWIKDDEPYETYEKILRAFERLPHMQGIATYQDNCIVDSLYHFNECDELLAESRLSRNPLIEPIDRHTKIRLLIFNNASIRPTLEDLVRHSSLVQELSLCMIQKAAEYTALAELPNLCKLEIFGNRTIDYGSLMPLVAAVSSKLSQQLHTLTIHAPSLGYQETAKIAQIRTLRELDCDFTEPRCLELLTALGQLTHLSIKLPKSSPIDSLVLNILRECHSLNVIKIDSPDLGTDFLTEAYRVLQQVRNPNEKKPLVIILGDESQLIDIETNVYLRVVR</sequence>
<keyword evidence="3" id="KW-1185">Reference proteome</keyword>
<dbReference type="InterPro" id="IPR036047">
    <property type="entry name" value="F-box-like_dom_sf"/>
</dbReference>
<dbReference type="EMBL" id="CH940647">
    <property type="protein sequence ID" value="EDW70884.2"/>
    <property type="molecule type" value="Genomic_DNA"/>
</dbReference>
<dbReference type="InParanoid" id="B4LC56"/>
<organism evidence="2 3">
    <name type="scientific">Drosophila virilis</name>
    <name type="common">Fruit fly</name>
    <dbReference type="NCBI Taxonomy" id="7244"/>
    <lineage>
        <taxon>Eukaryota</taxon>
        <taxon>Metazoa</taxon>
        <taxon>Ecdysozoa</taxon>
        <taxon>Arthropoda</taxon>
        <taxon>Hexapoda</taxon>
        <taxon>Insecta</taxon>
        <taxon>Pterygota</taxon>
        <taxon>Neoptera</taxon>
        <taxon>Endopterygota</taxon>
        <taxon>Diptera</taxon>
        <taxon>Brachycera</taxon>
        <taxon>Muscomorpha</taxon>
        <taxon>Ephydroidea</taxon>
        <taxon>Drosophilidae</taxon>
        <taxon>Drosophila</taxon>
    </lineage>
</organism>
<dbReference type="HOGENOM" id="CLU_827099_0_0_1"/>
<dbReference type="AlphaFoldDB" id="B4LC56"/>
<accession>B4LC56</accession>